<gene>
    <name evidence="1" type="ORF">DRW48_00855</name>
</gene>
<dbReference type="AlphaFoldDB" id="A0A344PNL6"/>
<name>A0A344PNL6_9RHOB</name>
<dbReference type="KEGG" id="pars:DRW48_00855"/>
<proteinExistence type="predicted"/>
<dbReference type="Gene3D" id="3.20.20.80">
    <property type="entry name" value="Glycosidases"/>
    <property type="match status" value="1"/>
</dbReference>
<dbReference type="CDD" id="cd00551">
    <property type="entry name" value="AmyAc_family"/>
    <property type="match status" value="1"/>
</dbReference>
<accession>A0A344PNL6</accession>
<organism evidence="1 2">
    <name type="scientific">Paracoccus suum</name>
    <dbReference type="NCBI Taxonomy" id="2259340"/>
    <lineage>
        <taxon>Bacteria</taxon>
        <taxon>Pseudomonadati</taxon>
        <taxon>Pseudomonadota</taxon>
        <taxon>Alphaproteobacteria</taxon>
        <taxon>Rhodobacterales</taxon>
        <taxon>Paracoccaceae</taxon>
        <taxon>Paracoccus</taxon>
    </lineage>
</organism>
<keyword evidence="2" id="KW-1185">Reference proteome</keyword>
<protein>
    <submittedName>
        <fullName evidence="1">Uncharacterized protein</fullName>
    </submittedName>
</protein>
<dbReference type="EMBL" id="CP030918">
    <property type="protein sequence ID" value="AXC50971.1"/>
    <property type="molecule type" value="Genomic_DNA"/>
</dbReference>
<dbReference type="SUPFAM" id="SSF51445">
    <property type="entry name" value="(Trans)glycosidases"/>
    <property type="match status" value="1"/>
</dbReference>
<evidence type="ECO:0000313" key="1">
    <source>
        <dbReference type="EMBL" id="AXC50971.1"/>
    </source>
</evidence>
<reference evidence="2" key="1">
    <citation type="submission" date="2018-07" db="EMBL/GenBank/DDBJ databases">
        <title>Genome sequencing of Paracoccus sp. SC2-6.</title>
        <authorList>
            <person name="Heo J."/>
            <person name="Kim S.-J."/>
            <person name="Kwon S.-W."/>
        </authorList>
    </citation>
    <scope>NUCLEOTIDE SEQUENCE [LARGE SCALE GENOMIC DNA]</scope>
    <source>
        <strain evidence="2">SC2-6</strain>
    </source>
</reference>
<dbReference type="Proteomes" id="UP000252023">
    <property type="component" value="Chromosome"/>
</dbReference>
<sequence>MHNTEGSRPDPAKKFVGVQISPISFVDEGVDAVLDTLQDRVGANVLMLGTVSWLGLKSGRSISHELDGWPDHGVPEPYQMRGGAYFDPDPRYYRDTFMADYRSRDPEFTGKDVLKMVIPAAHARGMKVYVELMEPFFKYAGHGSAAAVEIPTLPQAMEVDLFGRLGGEPSTSNPGYRTWIHSMIEDQVRNHDLDGFMWCNERNSPLDTLIQGGCPGDFSAPARAEAESRGVNVEACRQALLRLYDFCQEAAAGKSFADGNLIAFLRVLLENPEALIWEKFWLERNKDLDRELYGLVKWCKPTLPFGLNIWNRNHFNILRRAQWPWAEQTRYADFVKPITYQHQAGEVWAKELGFFRKTVLRDFAPAEAQAALFHILGFDEAPWDAIVSAGMDPDTYVYGQCADALRGVEGKADVYMGIGVDAPRSRPDTAKMTADIAYRSVMATYRAGGHGVVLSPNYSSMRLTHLDGVARALTELGLK</sequence>
<dbReference type="OrthoDB" id="144574at2"/>
<evidence type="ECO:0000313" key="2">
    <source>
        <dbReference type="Proteomes" id="UP000252023"/>
    </source>
</evidence>
<dbReference type="InterPro" id="IPR017853">
    <property type="entry name" value="GH"/>
</dbReference>